<feature type="region of interest" description="Disordered" evidence="1">
    <location>
        <begin position="384"/>
        <end position="407"/>
    </location>
</feature>
<evidence type="ECO:0000313" key="4">
    <source>
        <dbReference type="Proteomes" id="UP000235672"/>
    </source>
</evidence>
<organism evidence="3 4">
    <name type="scientific">Hyaloscypha hepaticicola</name>
    <dbReference type="NCBI Taxonomy" id="2082293"/>
    <lineage>
        <taxon>Eukaryota</taxon>
        <taxon>Fungi</taxon>
        <taxon>Dikarya</taxon>
        <taxon>Ascomycota</taxon>
        <taxon>Pezizomycotina</taxon>
        <taxon>Leotiomycetes</taxon>
        <taxon>Helotiales</taxon>
        <taxon>Hyaloscyphaceae</taxon>
        <taxon>Hyaloscypha</taxon>
    </lineage>
</organism>
<evidence type="ECO:0000256" key="1">
    <source>
        <dbReference type="SAM" id="MobiDB-lite"/>
    </source>
</evidence>
<dbReference type="EMBL" id="KZ613542">
    <property type="protein sequence ID" value="PMD12780.1"/>
    <property type="molecule type" value="Genomic_DNA"/>
</dbReference>
<feature type="compositionally biased region" description="Basic and acidic residues" evidence="1">
    <location>
        <begin position="387"/>
        <end position="396"/>
    </location>
</feature>
<sequence length="407" mass="45567">MEDFNQPSLERIDLLKRLEEAIGDVTPHFWAACQICDLNKLNGFLQVPNPDVYVQAFSSQISQMVRYWGSSPGVRSRPSTPKTPTPQKSTASNSGPSPSTLPPPSKRQKILDSPTTLSRDANAKKRAEERDNYCCVLTGIELIEVAHIYPHHAMKQKEEDRNGPRHTFWRNLELFWPEEKVATWKANVFPDGISEKGQEEVYNLISLAPNVHAMWGRGLFALKPISESDDKKTLMVQFFWQTKQKDSLPTISLTTQPHSTKDLEQFTGAHGGSIWLHDKNKKPIQSGDSFELNTDDPIKKPLPSFELLELQWFLQRVQGMAGAADVDWEEPWLDTDSDSDYGVEEAPGLAFNDDVEDFSLLSEDSLSSLAKPDYTLYPKHVVAGVKGEGDGDREGGSDLVIRSGRGG</sequence>
<keyword evidence="4" id="KW-1185">Reference proteome</keyword>
<feature type="domain" description="HNH nuclease" evidence="2">
    <location>
        <begin position="135"/>
        <end position="222"/>
    </location>
</feature>
<proteinExistence type="predicted"/>
<dbReference type="OrthoDB" id="3545258at2759"/>
<evidence type="ECO:0000259" key="2">
    <source>
        <dbReference type="Pfam" id="PF13391"/>
    </source>
</evidence>
<evidence type="ECO:0000313" key="3">
    <source>
        <dbReference type="EMBL" id="PMD12780.1"/>
    </source>
</evidence>
<dbReference type="AlphaFoldDB" id="A0A2J6PFH5"/>
<protein>
    <recommendedName>
        <fullName evidence="2">HNH nuclease domain-containing protein</fullName>
    </recommendedName>
</protein>
<dbReference type="InterPro" id="IPR003615">
    <property type="entry name" value="HNH_nuc"/>
</dbReference>
<dbReference type="Proteomes" id="UP000235672">
    <property type="component" value="Unassembled WGS sequence"/>
</dbReference>
<name>A0A2J6PFH5_9HELO</name>
<dbReference type="Pfam" id="PF13391">
    <property type="entry name" value="HNH_2"/>
    <property type="match status" value="1"/>
</dbReference>
<feature type="region of interest" description="Disordered" evidence="1">
    <location>
        <begin position="69"/>
        <end position="124"/>
    </location>
</feature>
<accession>A0A2J6PFH5</accession>
<gene>
    <name evidence="3" type="ORF">NA56DRAFT_756288</name>
</gene>
<reference evidence="3 4" key="1">
    <citation type="submission" date="2016-05" db="EMBL/GenBank/DDBJ databases">
        <title>A degradative enzymes factory behind the ericoid mycorrhizal symbiosis.</title>
        <authorList>
            <consortium name="DOE Joint Genome Institute"/>
            <person name="Martino E."/>
            <person name="Morin E."/>
            <person name="Grelet G."/>
            <person name="Kuo A."/>
            <person name="Kohler A."/>
            <person name="Daghino S."/>
            <person name="Barry K."/>
            <person name="Choi C."/>
            <person name="Cichocki N."/>
            <person name="Clum A."/>
            <person name="Copeland A."/>
            <person name="Hainaut M."/>
            <person name="Haridas S."/>
            <person name="Labutti K."/>
            <person name="Lindquist E."/>
            <person name="Lipzen A."/>
            <person name="Khouja H.-R."/>
            <person name="Murat C."/>
            <person name="Ohm R."/>
            <person name="Olson A."/>
            <person name="Spatafora J."/>
            <person name="Veneault-Fourrey C."/>
            <person name="Henrissat B."/>
            <person name="Grigoriev I."/>
            <person name="Martin F."/>
            <person name="Perotto S."/>
        </authorList>
    </citation>
    <scope>NUCLEOTIDE SEQUENCE [LARGE SCALE GENOMIC DNA]</scope>
    <source>
        <strain evidence="3 4">UAMH 7357</strain>
    </source>
</reference>
<feature type="compositionally biased region" description="Low complexity" evidence="1">
    <location>
        <begin position="75"/>
        <end position="98"/>
    </location>
</feature>